<dbReference type="AlphaFoldDB" id="A0A829YML7"/>
<evidence type="ECO:0000313" key="2">
    <source>
        <dbReference type="EMBL" id="GFE84092.1"/>
    </source>
</evidence>
<dbReference type="EMBL" id="BLJN01000008">
    <property type="protein sequence ID" value="GFE84092.1"/>
    <property type="molecule type" value="Genomic_DNA"/>
</dbReference>
<keyword evidence="1" id="KW-0812">Transmembrane</keyword>
<dbReference type="Proteomes" id="UP000445000">
    <property type="component" value="Unassembled WGS sequence"/>
</dbReference>
<evidence type="ECO:0000313" key="3">
    <source>
        <dbReference type="Proteomes" id="UP000445000"/>
    </source>
</evidence>
<name>A0A829YML7_9GAMM</name>
<keyword evidence="3" id="KW-1185">Reference proteome</keyword>
<keyword evidence="1" id="KW-0472">Membrane</keyword>
<feature type="transmembrane region" description="Helical" evidence="1">
    <location>
        <begin position="12"/>
        <end position="34"/>
    </location>
</feature>
<accession>A0A829YML7</accession>
<sequence length="43" mass="4663">MSLLGDAVTPSMVYVTLMVWGVPMMPEVHAMLVVQAVTVMTLL</sequence>
<evidence type="ECO:0000256" key="1">
    <source>
        <dbReference type="SAM" id="Phobius"/>
    </source>
</evidence>
<reference evidence="3" key="1">
    <citation type="submission" date="2020-01" db="EMBL/GenBank/DDBJ databases">
        <title>'Steroidobacter agaridevorans' sp. nov., agar-degrading bacteria isolated from rhizosphere soils.</title>
        <authorList>
            <person name="Ikenaga M."/>
            <person name="Kataoka M."/>
            <person name="Murouchi A."/>
            <person name="Katsuragi S."/>
            <person name="Sakai M."/>
        </authorList>
    </citation>
    <scope>NUCLEOTIDE SEQUENCE [LARGE SCALE GENOMIC DNA]</scope>
    <source>
        <strain evidence="3">YU21-B</strain>
    </source>
</reference>
<organism evidence="2 3">
    <name type="scientific">Steroidobacter agaridevorans</name>
    <dbReference type="NCBI Taxonomy" id="2695856"/>
    <lineage>
        <taxon>Bacteria</taxon>
        <taxon>Pseudomonadati</taxon>
        <taxon>Pseudomonadota</taxon>
        <taxon>Gammaproteobacteria</taxon>
        <taxon>Steroidobacterales</taxon>
        <taxon>Steroidobacteraceae</taxon>
        <taxon>Steroidobacter</taxon>
    </lineage>
</organism>
<comment type="caution">
    <text evidence="2">The sequence shown here is derived from an EMBL/GenBank/DDBJ whole genome shotgun (WGS) entry which is preliminary data.</text>
</comment>
<gene>
    <name evidence="2" type="ORF">GCM10011487_60920</name>
</gene>
<protein>
    <submittedName>
        <fullName evidence="2">Uncharacterized protein</fullName>
    </submittedName>
</protein>
<keyword evidence="1" id="KW-1133">Transmembrane helix</keyword>
<proteinExistence type="predicted"/>